<dbReference type="Proteomes" id="UP001341840">
    <property type="component" value="Unassembled WGS sequence"/>
</dbReference>
<dbReference type="InterPro" id="IPR022739">
    <property type="entry name" value="Polyphenol_oxidase_cen"/>
</dbReference>
<gene>
    <name evidence="10" type="ORF">PIB30_006778</name>
</gene>
<keyword evidence="7" id="KW-1015">Disulfide bond</keyword>
<name>A0ABU6U4L1_9FABA</name>
<dbReference type="PRINTS" id="PR00092">
    <property type="entry name" value="TYROSINASE"/>
</dbReference>
<evidence type="ECO:0000256" key="1">
    <source>
        <dbReference type="ARBA" id="ARBA00001973"/>
    </source>
</evidence>
<evidence type="ECO:0000256" key="5">
    <source>
        <dbReference type="ARBA" id="ARBA00023002"/>
    </source>
</evidence>
<evidence type="ECO:0000256" key="3">
    <source>
        <dbReference type="ARBA" id="ARBA00022723"/>
    </source>
</evidence>
<keyword evidence="3" id="KW-0479">Metal-binding</keyword>
<sequence>MATLSPLSFLATTKVSLCSPSNAPNRHRIAKVSCNASNPQEQQSPQNNNNIILGNRRDVLVGLGGLSAVAAANFSYNPFASAEPVAPDVEGCNKPTLPPGAKPIACCPPNFEKKESIDYIIPNYETLRIRKPAHDYDDLEKYKEAVKIMKSLPDDHPHSWTQQSRVHCAYCGNSYHQHGHTEVAMQVHNSWIFLPFHRWYLYFYERILGKLIDDPNFAIPFWNWDAPEGMEIPSIFTDKSSPLYNALRNHNHQPPTLINLNWNGADVDRSGDVGENLAIMYRQATSLSPYSSKTGSGSIELVPHNTVHDWIGDTTQPNFEDMGALYSAARDPIFYGHHANIDRMWSIWKSFGRNDITDPDYQNASYVFYDENENLVRVKNSDAFDTKKLGYDYKQLDLPWLDAKPTPRVANAQRNIRIVKKLDLPFTLLKDKIVSTVVKRPKINRSQVEKDDKEESLVFSLQFDRTKHLKFDVLINEEEDYKWANPKYREFAGSFVNVSHAASPDAAVTETTFSIGITGLLEQLDADDEESIVVTLVPQYGDEVIVKDITISFDECDLQ</sequence>
<keyword evidence="6" id="KW-0186">Copper</keyword>
<feature type="domain" description="Tyrosinase copper-binding" evidence="9">
    <location>
        <begin position="331"/>
        <end position="342"/>
    </location>
</feature>
<evidence type="ECO:0000256" key="7">
    <source>
        <dbReference type="ARBA" id="ARBA00023157"/>
    </source>
</evidence>
<evidence type="ECO:0000259" key="9">
    <source>
        <dbReference type="PROSITE" id="PS00498"/>
    </source>
</evidence>
<organism evidence="10 11">
    <name type="scientific">Stylosanthes scabra</name>
    <dbReference type="NCBI Taxonomy" id="79078"/>
    <lineage>
        <taxon>Eukaryota</taxon>
        <taxon>Viridiplantae</taxon>
        <taxon>Streptophyta</taxon>
        <taxon>Embryophyta</taxon>
        <taxon>Tracheophyta</taxon>
        <taxon>Spermatophyta</taxon>
        <taxon>Magnoliopsida</taxon>
        <taxon>eudicotyledons</taxon>
        <taxon>Gunneridae</taxon>
        <taxon>Pentapetalae</taxon>
        <taxon>rosids</taxon>
        <taxon>fabids</taxon>
        <taxon>Fabales</taxon>
        <taxon>Fabaceae</taxon>
        <taxon>Papilionoideae</taxon>
        <taxon>50 kb inversion clade</taxon>
        <taxon>dalbergioids sensu lato</taxon>
        <taxon>Dalbergieae</taxon>
        <taxon>Pterocarpus clade</taxon>
        <taxon>Stylosanthes</taxon>
    </lineage>
</organism>
<evidence type="ECO:0000259" key="8">
    <source>
        <dbReference type="PROSITE" id="PS00497"/>
    </source>
</evidence>
<proteinExistence type="inferred from homology"/>
<dbReference type="EMBL" id="JASCZI010120843">
    <property type="protein sequence ID" value="MED6155605.1"/>
    <property type="molecule type" value="Genomic_DNA"/>
</dbReference>
<evidence type="ECO:0000256" key="4">
    <source>
        <dbReference type="ARBA" id="ARBA00022784"/>
    </source>
</evidence>
<evidence type="ECO:0000313" key="10">
    <source>
        <dbReference type="EMBL" id="MED6155605.1"/>
    </source>
</evidence>
<comment type="cofactor">
    <cofactor evidence="1">
        <name>Cu(2+)</name>
        <dbReference type="ChEBI" id="CHEBI:29036"/>
    </cofactor>
</comment>
<evidence type="ECO:0000313" key="11">
    <source>
        <dbReference type="Proteomes" id="UP001341840"/>
    </source>
</evidence>
<keyword evidence="5" id="KW-0560">Oxidoreductase</keyword>
<dbReference type="PANTHER" id="PTHR11474">
    <property type="entry name" value="TYROSINASE FAMILY MEMBER"/>
    <property type="match status" value="1"/>
</dbReference>
<comment type="similarity">
    <text evidence="2">Belongs to the tyrosinase family.</text>
</comment>
<keyword evidence="4" id="KW-0883">Thioether bond</keyword>
<keyword evidence="11" id="KW-1185">Reference proteome</keyword>
<dbReference type="PROSITE" id="PS00497">
    <property type="entry name" value="TYROSINASE_1"/>
    <property type="match status" value="1"/>
</dbReference>
<dbReference type="InterPro" id="IPR016213">
    <property type="entry name" value="Polyphenol_oxidase"/>
</dbReference>
<feature type="domain" description="Tyrosinase copper-binding" evidence="8">
    <location>
        <begin position="188"/>
        <end position="205"/>
    </location>
</feature>
<dbReference type="Pfam" id="PF12143">
    <property type="entry name" value="PPO1_KFDV"/>
    <property type="match status" value="1"/>
</dbReference>
<dbReference type="InterPro" id="IPR002227">
    <property type="entry name" value="Tyrosinase_Cu-bd"/>
</dbReference>
<dbReference type="PROSITE" id="PS00498">
    <property type="entry name" value="TYROSINASE_2"/>
    <property type="match status" value="1"/>
</dbReference>
<dbReference type="Pfam" id="PF00264">
    <property type="entry name" value="Tyrosinase"/>
    <property type="match status" value="1"/>
</dbReference>
<evidence type="ECO:0000256" key="6">
    <source>
        <dbReference type="ARBA" id="ARBA00023008"/>
    </source>
</evidence>
<dbReference type="InterPro" id="IPR050316">
    <property type="entry name" value="Tyrosinase/Hemocyanin"/>
</dbReference>
<comment type="caution">
    <text evidence="10">The sequence shown here is derived from an EMBL/GenBank/DDBJ whole genome shotgun (WGS) entry which is preliminary data.</text>
</comment>
<reference evidence="10 11" key="1">
    <citation type="journal article" date="2023" name="Plants (Basel)">
        <title>Bridging the Gap: Combining Genomics and Transcriptomics Approaches to Understand Stylosanthes scabra, an Orphan Legume from the Brazilian Caatinga.</title>
        <authorList>
            <person name="Ferreira-Neto J.R.C."/>
            <person name="da Silva M.D."/>
            <person name="Binneck E."/>
            <person name="de Melo N.F."/>
            <person name="da Silva R.H."/>
            <person name="de Melo A.L.T.M."/>
            <person name="Pandolfi V."/>
            <person name="Bustamante F.O."/>
            <person name="Brasileiro-Vidal A.C."/>
            <person name="Benko-Iseppon A.M."/>
        </authorList>
    </citation>
    <scope>NUCLEOTIDE SEQUENCE [LARGE SCALE GENOMIC DNA]</scope>
    <source>
        <tissue evidence="10">Leaves</tissue>
    </source>
</reference>
<dbReference type="Gene3D" id="1.10.1280.10">
    <property type="entry name" value="Di-copper center containing domain from catechol oxidase"/>
    <property type="match status" value="1"/>
</dbReference>
<dbReference type="InterPro" id="IPR022740">
    <property type="entry name" value="Polyphenol_oxidase_C"/>
</dbReference>
<dbReference type="InterPro" id="IPR008922">
    <property type="entry name" value="Di-copper_centre_dom_sf"/>
</dbReference>
<accession>A0ABU6U4L1</accession>
<dbReference type="Pfam" id="PF12142">
    <property type="entry name" value="PPO1_DWL"/>
    <property type="match status" value="1"/>
</dbReference>
<evidence type="ECO:0000256" key="2">
    <source>
        <dbReference type="ARBA" id="ARBA00009928"/>
    </source>
</evidence>
<protein>
    <recommendedName>
        <fullName evidence="8 9">Tyrosinase copper-binding domain-containing protein</fullName>
    </recommendedName>
</protein>
<dbReference type="PANTHER" id="PTHR11474:SF76">
    <property type="entry name" value="SHKT DOMAIN-CONTAINING PROTEIN"/>
    <property type="match status" value="1"/>
</dbReference>
<dbReference type="SUPFAM" id="SSF48056">
    <property type="entry name" value="Di-copper centre-containing domain"/>
    <property type="match status" value="1"/>
</dbReference>
<dbReference type="PIRSF" id="PIRSF000290">
    <property type="entry name" value="PPO_plant"/>
    <property type="match status" value="1"/>
</dbReference>